<reference evidence="2 3" key="1">
    <citation type="submission" date="2024-09" db="EMBL/GenBank/DDBJ databases">
        <title>Rethinking Asexuality: The Enigmatic Case of Functional Sexual Genes in Lepraria (Stereocaulaceae).</title>
        <authorList>
            <person name="Doellman M."/>
            <person name="Sun Y."/>
            <person name="Barcenas-Pena A."/>
            <person name="Lumbsch H.T."/>
            <person name="Grewe F."/>
        </authorList>
    </citation>
    <scope>NUCLEOTIDE SEQUENCE [LARGE SCALE GENOMIC DNA]</scope>
    <source>
        <strain evidence="2 3">Grewe 0041</strain>
    </source>
</reference>
<dbReference type="Gene3D" id="3.30.360.10">
    <property type="entry name" value="Dihydrodipicolinate Reductase, domain 2"/>
    <property type="match status" value="2"/>
</dbReference>
<dbReference type="InterPro" id="IPR058924">
    <property type="entry name" value="AGPR_dimerisation_dom"/>
</dbReference>
<dbReference type="EMBL" id="JBHFEH010000013">
    <property type="protein sequence ID" value="KAL2054891.1"/>
    <property type="molecule type" value="Genomic_DNA"/>
</dbReference>
<accession>A0ABR4BCX0</accession>
<dbReference type="PANTHER" id="PTHR32338:SF10">
    <property type="entry name" value="N-ACETYL-GAMMA-GLUTAMYL-PHOSPHATE REDUCTASE, CHLOROPLASTIC-RELATED"/>
    <property type="match status" value="1"/>
</dbReference>
<evidence type="ECO:0000259" key="1">
    <source>
        <dbReference type="Pfam" id="PF22698"/>
    </source>
</evidence>
<organism evidence="2 3">
    <name type="scientific">Lepraria finkii</name>
    <dbReference type="NCBI Taxonomy" id="1340010"/>
    <lineage>
        <taxon>Eukaryota</taxon>
        <taxon>Fungi</taxon>
        <taxon>Dikarya</taxon>
        <taxon>Ascomycota</taxon>
        <taxon>Pezizomycotina</taxon>
        <taxon>Lecanoromycetes</taxon>
        <taxon>OSLEUM clade</taxon>
        <taxon>Lecanoromycetidae</taxon>
        <taxon>Lecanorales</taxon>
        <taxon>Lecanorineae</taxon>
        <taxon>Stereocaulaceae</taxon>
        <taxon>Lepraria</taxon>
    </lineage>
</organism>
<sequence length="143" mass="15783">MGVSGYSGEGAKPSPKNNIENLINNLIPYSLTDHIHEKEISSQLGKEVTFIPHVDVWFQVIYHSINIPLKDPYITRYTEFVPGTIRRRASGQSRRSGKRVVVNVTIDDLLKGAATQALQNMNLALDYAEFEGVPLKAASSGVT</sequence>
<dbReference type="Gene3D" id="3.40.50.720">
    <property type="entry name" value="NAD(P)-binding Rossmann-like Domain"/>
    <property type="match status" value="1"/>
</dbReference>
<feature type="domain" description="N-acetyl-gamma-glutamyl-phosphate reductase dimerisation" evidence="1">
    <location>
        <begin position="2"/>
        <end position="72"/>
    </location>
</feature>
<dbReference type="Pfam" id="PF22698">
    <property type="entry name" value="Semialdhyde_dhC_1"/>
    <property type="match status" value="1"/>
</dbReference>
<name>A0ABR4BCX0_9LECA</name>
<evidence type="ECO:0000313" key="2">
    <source>
        <dbReference type="EMBL" id="KAL2054891.1"/>
    </source>
</evidence>
<evidence type="ECO:0000313" key="3">
    <source>
        <dbReference type="Proteomes" id="UP001590951"/>
    </source>
</evidence>
<dbReference type="Proteomes" id="UP001590951">
    <property type="component" value="Unassembled WGS sequence"/>
</dbReference>
<dbReference type="SUPFAM" id="SSF55347">
    <property type="entry name" value="Glyceraldehyde-3-phosphate dehydrogenase-like, C-terminal domain"/>
    <property type="match status" value="1"/>
</dbReference>
<keyword evidence="3" id="KW-1185">Reference proteome</keyword>
<protein>
    <recommendedName>
        <fullName evidence="1">N-acetyl-gamma-glutamyl-phosphate reductase dimerisation domain-containing protein</fullName>
    </recommendedName>
</protein>
<proteinExistence type="predicted"/>
<gene>
    <name evidence="2" type="ORF">ABVK25_004713</name>
</gene>
<comment type="caution">
    <text evidence="2">The sequence shown here is derived from an EMBL/GenBank/DDBJ whole genome shotgun (WGS) entry which is preliminary data.</text>
</comment>
<dbReference type="InterPro" id="IPR050085">
    <property type="entry name" value="AGPR"/>
</dbReference>
<dbReference type="PANTHER" id="PTHR32338">
    <property type="entry name" value="N-ACETYL-GAMMA-GLUTAMYL-PHOSPHATE REDUCTASE, CHLOROPLASTIC-RELATED-RELATED"/>
    <property type="match status" value="1"/>
</dbReference>